<evidence type="ECO:0000313" key="4">
    <source>
        <dbReference type="Proteomes" id="UP001162740"/>
    </source>
</evidence>
<dbReference type="RefSeq" id="WP_229582300.1">
    <property type="nucleotide sequence ID" value="NZ_CP083974.1"/>
</dbReference>
<feature type="compositionally biased region" description="Polar residues" evidence="1">
    <location>
        <begin position="16"/>
        <end position="27"/>
    </location>
</feature>
<feature type="region of interest" description="Disordered" evidence="1">
    <location>
        <begin position="1"/>
        <end position="27"/>
    </location>
</feature>
<dbReference type="EMBL" id="CP083974">
    <property type="protein sequence ID" value="UZF45655.1"/>
    <property type="molecule type" value="Genomic_DNA"/>
</dbReference>
<dbReference type="Pfam" id="PF17648">
    <property type="entry name" value="Luciferase"/>
    <property type="match status" value="1"/>
</dbReference>
<name>A0AA46WXA9_RHORH</name>
<dbReference type="Proteomes" id="UP001162740">
    <property type="component" value="Chromosome"/>
</dbReference>
<feature type="compositionally biased region" description="Basic and acidic residues" evidence="1">
    <location>
        <begin position="1"/>
        <end position="15"/>
    </location>
</feature>
<dbReference type="InterPro" id="IPR040841">
    <property type="entry name" value="Luciferase_dom"/>
</dbReference>
<gene>
    <name evidence="3" type="ORF">KUM34_002860</name>
</gene>
<organism evidence="3 4">
    <name type="scientific">Rhodococcus rhodochrous</name>
    <dbReference type="NCBI Taxonomy" id="1829"/>
    <lineage>
        <taxon>Bacteria</taxon>
        <taxon>Bacillati</taxon>
        <taxon>Actinomycetota</taxon>
        <taxon>Actinomycetes</taxon>
        <taxon>Mycobacteriales</taxon>
        <taxon>Nocardiaceae</taxon>
        <taxon>Rhodococcus</taxon>
    </lineage>
</organism>
<protein>
    <submittedName>
        <fullName evidence="3">DUF5519 family protein</fullName>
    </submittedName>
</protein>
<dbReference type="PANTHER" id="PTHR38695">
    <property type="entry name" value="AMINO ACID PERMEASE_ SLC12A DOMAIN-CONTAINING PROTEIN"/>
    <property type="match status" value="1"/>
</dbReference>
<dbReference type="PANTHER" id="PTHR38695:SF1">
    <property type="entry name" value="AMINO ACID PERMEASE_ SLC12A DOMAIN-CONTAINING PROTEIN"/>
    <property type="match status" value="1"/>
</dbReference>
<feature type="domain" description="Luciferase" evidence="2">
    <location>
        <begin position="80"/>
        <end position="148"/>
    </location>
</feature>
<evidence type="ECO:0000313" key="3">
    <source>
        <dbReference type="EMBL" id="UZF45655.1"/>
    </source>
</evidence>
<reference evidence="3 4" key="1">
    <citation type="journal article" date="2021" name="Front. Microbiol.">
        <title>Bacterial Transformation of Aromatic Monomers in Softwood Black Liquor.</title>
        <authorList>
            <person name="Navas L.E."/>
            <person name="Dexter G."/>
            <person name="Liu J."/>
            <person name="Levy-Booth D."/>
            <person name="Cho M."/>
            <person name="Jang S.K."/>
            <person name="Mansfield S.D."/>
            <person name="Renneckar S."/>
            <person name="Mohn W.W."/>
            <person name="Eltis L.D."/>
        </authorList>
    </citation>
    <scope>NUCLEOTIDE SEQUENCE [LARGE SCALE GENOMIC DNA]</scope>
    <source>
        <strain evidence="3 4">GD02</strain>
    </source>
</reference>
<evidence type="ECO:0000256" key="1">
    <source>
        <dbReference type="SAM" id="MobiDB-lite"/>
    </source>
</evidence>
<proteinExistence type="predicted"/>
<dbReference type="AlphaFoldDB" id="A0AA46WXA9"/>
<evidence type="ECO:0000259" key="2">
    <source>
        <dbReference type="Pfam" id="PF17648"/>
    </source>
</evidence>
<dbReference type="InterPro" id="IPR048273">
    <property type="entry name" value="Luciferase"/>
</dbReference>
<accession>A0AA46WXA9</accession>
<sequence length="170" mass="18227">MTHAEPDIPVRRGDRPTTTPTNPHMQLDQNAPIEWQDRLRDRALALPGVTRGASRVSVPGTVAFFLRTPPEPPSIPDILGGEWGHIHPHSDGSLHVNVPTGLAEKLIDAGWAEYHSLVGRGVLPPIVVMLYGPRDEDEFAACSAVVEEAYLAAGGQRVDASGRPLGLAAI</sequence>